<dbReference type="GO" id="GO:0004252">
    <property type="term" value="F:serine-type endopeptidase activity"/>
    <property type="evidence" value="ECO:0007669"/>
    <property type="project" value="InterPro"/>
</dbReference>
<proteinExistence type="inferred from homology"/>
<dbReference type="InterPro" id="IPR023302">
    <property type="entry name" value="Pept_S9A_N"/>
</dbReference>
<dbReference type="EMBL" id="VOPW01000001">
    <property type="protein sequence ID" value="TXC66571.1"/>
    <property type="molecule type" value="Genomic_DNA"/>
</dbReference>
<evidence type="ECO:0000256" key="1">
    <source>
        <dbReference type="ARBA" id="ARBA00005228"/>
    </source>
</evidence>
<feature type="domain" description="Peptidase S9A N-terminal" evidence="2">
    <location>
        <begin position="1"/>
        <end position="91"/>
    </location>
</feature>
<evidence type="ECO:0000259" key="2">
    <source>
        <dbReference type="Pfam" id="PF02897"/>
    </source>
</evidence>
<evidence type="ECO:0000313" key="4">
    <source>
        <dbReference type="Proteomes" id="UP000321832"/>
    </source>
</evidence>
<dbReference type="Gene3D" id="2.130.10.120">
    <property type="entry name" value="Prolyl oligopeptidase, N-terminal domain"/>
    <property type="match status" value="1"/>
</dbReference>
<name>A0A5C6U3I8_9BURK</name>
<reference evidence="3 4" key="1">
    <citation type="submission" date="2019-08" db="EMBL/GenBank/DDBJ databases">
        <authorList>
            <person name="Khan S.A."/>
            <person name="Jeon C.O."/>
            <person name="Jeong S.E."/>
        </authorList>
    </citation>
    <scope>NUCLEOTIDE SEQUENCE [LARGE SCALE GENOMIC DNA]</scope>
    <source>
        <strain evidence="4">IMCC1728</strain>
    </source>
</reference>
<dbReference type="AlphaFoldDB" id="A0A5C6U3I8"/>
<protein>
    <recommendedName>
        <fullName evidence="2">Peptidase S9A N-terminal domain-containing protein</fullName>
    </recommendedName>
</protein>
<dbReference type="PANTHER" id="PTHR11757:SF19">
    <property type="entry name" value="PROLYL ENDOPEPTIDASE-LIKE"/>
    <property type="match status" value="1"/>
</dbReference>
<dbReference type="SUPFAM" id="SSF50993">
    <property type="entry name" value="Peptidase/esterase 'gauge' domain"/>
    <property type="match status" value="1"/>
</dbReference>
<dbReference type="PANTHER" id="PTHR11757">
    <property type="entry name" value="PROTEASE FAMILY S9A OLIGOPEPTIDASE"/>
    <property type="match status" value="1"/>
</dbReference>
<keyword evidence="4" id="KW-1185">Reference proteome</keyword>
<dbReference type="Pfam" id="PF02897">
    <property type="entry name" value="Peptidase_S9_N"/>
    <property type="match status" value="1"/>
</dbReference>
<comment type="caution">
    <text evidence="3">The sequence shown here is derived from an EMBL/GenBank/DDBJ whole genome shotgun (WGS) entry which is preliminary data.</text>
</comment>
<dbReference type="InterPro" id="IPR051543">
    <property type="entry name" value="Serine_Peptidase_S9A"/>
</dbReference>
<organism evidence="3 4">
    <name type="scientific">Piscinibacter aquaticus</name>
    <dbReference type="NCBI Taxonomy" id="392597"/>
    <lineage>
        <taxon>Bacteria</taxon>
        <taxon>Pseudomonadati</taxon>
        <taxon>Pseudomonadota</taxon>
        <taxon>Betaproteobacteria</taxon>
        <taxon>Burkholderiales</taxon>
        <taxon>Sphaerotilaceae</taxon>
        <taxon>Piscinibacter</taxon>
    </lineage>
</organism>
<comment type="similarity">
    <text evidence="1">Belongs to the peptidase S9A family.</text>
</comment>
<evidence type="ECO:0000313" key="3">
    <source>
        <dbReference type="EMBL" id="TXC66571.1"/>
    </source>
</evidence>
<sequence>MLARIQEDDDDLPWRKNGWWTWSRTAKGRQYETRLRRRDEPGAPEEVLIDLNALAEGKPFLQLGAFDVSPDAKLLAYSLDETGALDYTLRV</sequence>
<dbReference type="Proteomes" id="UP000321832">
    <property type="component" value="Unassembled WGS sequence"/>
</dbReference>
<gene>
    <name evidence="3" type="ORF">FSC37_14255</name>
</gene>
<accession>A0A5C6U3I8</accession>